<dbReference type="Proteomes" id="UP001220324">
    <property type="component" value="Unassembled WGS sequence"/>
</dbReference>
<keyword evidence="5" id="KW-1185">Reference proteome</keyword>
<feature type="region of interest" description="Disordered" evidence="2">
    <location>
        <begin position="1"/>
        <end position="39"/>
    </location>
</feature>
<evidence type="ECO:0000259" key="3">
    <source>
        <dbReference type="PROSITE" id="PS50157"/>
    </source>
</evidence>
<feature type="region of interest" description="Disordered" evidence="2">
    <location>
        <begin position="843"/>
        <end position="879"/>
    </location>
</feature>
<sequence length="964" mass="106577">MAREDQNLFDEYLKRAPFGDDQEATGRSLDLGGGNPNSFGGPFNHAQSNTMTASHGSSCLASQTAGTSLTSATPEYGTSSGITVRHDPQPVSPELNVGALSHIGEALGQISQQTMDHAALDREMQRLSAGGMSAPWQAPLFGIAGYDTRTGSPGLEELRMEVGCLNAELHAPNAEALFKQDRERMLYCVQQFRSRVAETKTKPKTIPKTKPKPKLKPKPKKDSRNRISKPLAAKREFKGKSKKKPFQCYECDTEFGTVGALQRHIEDQHYPCVSIRCPEPGCEEVSRRRDKARDHCLMKHQWKPSNEQLALYTQPRACPLLCFICSLPVSDWKEFYRCFIYTHCGMDTGTSDEGSSSDDDHGNGKGPAAGNDSGLPWFGMEGAGNSFGNGYSYCAGSSTHDFGSFNSMQNYSQNPNQNAHGMQRSSSDTNSIIPSQSDAYHDTSQKRRASFQDHSDLPREAQQPGLQQNRLLKQHKQARAEPLEDRICQKCNHKISGCIWCANRPISGEPCHECDDAMRIQASASSSQVVRHTGPIQGRMNPRVNLTPNQPQLGHLQRPQVPRPFGTADHQGPWQHGGYRQLTGNPQGHPRGPYNTFTTNVAFTYVHDLSEAEMLSAGSKSNASLGCAWLSCLPMRIPMGRMIKVPQTATALEYGVGSGAIDQIISQTISETVTPQINLPMAKLEAISPLLCRCPCRTKTAGPTYTSNARIELVPGKLLDMTLTILPEDRVGHPLRTRIRVVVKLLKLRSSVARSGNKKKNKQDAKEIELALKTSLYGSAPTRPVESKEETVAADESDMSEYEYDGLFSDAESVTSSVAEASSVSELALVPFERINSNMLFPNEQKEDNHDTSDLFSGSQFPDDDTEEIPHPNDPNPDDLVDEMQSLSLVDTNQFKIQETEFEISLDLDLHTCLDNLSNWTDGLADIERSGHITDPVRVFEMFFRYIIYVIFVLNRSRIEAAGR</sequence>
<dbReference type="SMART" id="SM00355">
    <property type="entry name" value="ZnF_C2H2"/>
    <property type="match status" value="2"/>
</dbReference>
<feature type="compositionally biased region" description="Basic and acidic residues" evidence="2">
    <location>
        <begin position="844"/>
        <end position="853"/>
    </location>
</feature>
<dbReference type="PROSITE" id="PS00028">
    <property type="entry name" value="ZINC_FINGER_C2H2_1"/>
    <property type="match status" value="1"/>
</dbReference>
<organism evidence="4 5">
    <name type="scientific">Penicillium frequentans</name>
    <dbReference type="NCBI Taxonomy" id="3151616"/>
    <lineage>
        <taxon>Eukaryota</taxon>
        <taxon>Fungi</taxon>
        <taxon>Dikarya</taxon>
        <taxon>Ascomycota</taxon>
        <taxon>Pezizomycotina</taxon>
        <taxon>Eurotiomycetes</taxon>
        <taxon>Eurotiomycetidae</taxon>
        <taxon>Eurotiales</taxon>
        <taxon>Aspergillaceae</taxon>
        <taxon>Penicillium</taxon>
    </lineage>
</organism>
<dbReference type="AlphaFoldDB" id="A0AAD6CT28"/>
<feature type="domain" description="C2H2-type" evidence="3">
    <location>
        <begin position="246"/>
        <end position="269"/>
    </location>
</feature>
<evidence type="ECO:0000256" key="2">
    <source>
        <dbReference type="SAM" id="MobiDB-lite"/>
    </source>
</evidence>
<keyword evidence="1" id="KW-0863">Zinc-finger</keyword>
<dbReference type="EMBL" id="JAQIZZ010000006">
    <property type="protein sequence ID" value="KAJ5538262.1"/>
    <property type="molecule type" value="Genomic_DNA"/>
</dbReference>
<dbReference type="PROSITE" id="PS50157">
    <property type="entry name" value="ZINC_FINGER_C2H2_2"/>
    <property type="match status" value="1"/>
</dbReference>
<comment type="caution">
    <text evidence="4">The sequence shown here is derived from an EMBL/GenBank/DDBJ whole genome shotgun (WGS) entry which is preliminary data.</text>
</comment>
<feature type="region of interest" description="Disordered" evidence="2">
    <location>
        <begin position="406"/>
        <end position="467"/>
    </location>
</feature>
<protein>
    <recommendedName>
        <fullName evidence="3">C2H2-type domain-containing protein</fullName>
    </recommendedName>
</protein>
<keyword evidence="1" id="KW-0862">Zinc</keyword>
<feature type="compositionally biased region" description="Basic and acidic residues" evidence="2">
    <location>
        <begin position="439"/>
        <end position="459"/>
    </location>
</feature>
<feature type="compositionally biased region" description="Polar residues" evidence="2">
    <location>
        <begin position="406"/>
        <end position="438"/>
    </location>
</feature>
<reference evidence="4 5" key="1">
    <citation type="journal article" date="2023" name="IMA Fungus">
        <title>Comparative genomic study of the Penicillium genus elucidates a diverse pangenome and 15 lateral gene transfer events.</title>
        <authorList>
            <person name="Petersen C."/>
            <person name="Sorensen T."/>
            <person name="Nielsen M.R."/>
            <person name="Sondergaard T.E."/>
            <person name="Sorensen J.L."/>
            <person name="Fitzpatrick D.A."/>
            <person name="Frisvad J.C."/>
            <person name="Nielsen K.L."/>
        </authorList>
    </citation>
    <scope>NUCLEOTIDE SEQUENCE [LARGE SCALE GENOMIC DNA]</scope>
    <source>
        <strain evidence="4 5">IBT 35679</strain>
    </source>
</reference>
<evidence type="ECO:0000313" key="5">
    <source>
        <dbReference type="Proteomes" id="UP001220324"/>
    </source>
</evidence>
<feature type="region of interest" description="Disordered" evidence="2">
    <location>
        <begin position="350"/>
        <end position="377"/>
    </location>
</feature>
<dbReference type="Gene3D" id="3.30.160.60">
    <property type="entry name" value="Classic Zinc Finger"/>
    <property type="match status" value="1"/>
</dbReference>
<gene>
    <name evidence="4" type="ORF">N7494_007741</name>
</gene>
<proteinExistence type="predicted"/>
<dbReference type="InterPro" id="IPR013087">
    <property type="entry name" value="Znf_C2H2_type"/>
</dbReference>
<evidence type="ECO:0000313" key="4">
    <source>
        <dbReference type="EMBL" id="KAJ5538262.1"/>
    </source>
</evidence>
<name>A0AAD6CT28_9EURO</name>
<feature type="compositionally biased region" description="Basic residues" evidence="2">
    <location>
        <begin position="202"/>
        <end position="219"/>
    </location>
</feature>
<evidence type="ECO:0000256" key="1">
    <source>
        <dbReference type="PROSITE-ProRule" id="PRU00042"/>
    </source>
</evidence>
<keyword evidence="1" id="KW-0479">Metal-binding</keyword>
<accession>A0AAD6CT28</accession>
<feature type="region of interest" description="Disordered" evidence="2">
    <location>
        <begin position="198"/>
        <end position="238"/>
    </location>
</feature>
<feature type="compositionally biased region" description="Basic and acidic residues" evidence="2">
    <location>
        <begin position="1"/>
        <end position="18"/>
    </location>
</feature>
<dbReference type="GO" id="GO:0008270">
    <property type="term" value="F:zinc ion binding"/>
    <property type="evidence" value="ECO:0007669"/>
    <property type="project" value="UniProtKB-KW"/>
</dbReference>